<dbReference type="EMBL" id="CP002987">
    <property type="protein sequence ID" value="AFA46956.1"/>
    <property type="molecule type" value="Genomic_DNA"/>
</dbReference>
<dbReference type="eggNOG" id="ENOG5033FP6">
    <property type="taxonomic scope" value="Bacteria"/>
</dbReference>
<organism evidence="1 2">
    <name type="scientific">Acetobacterium woodii (strain ATCC 29683 / DSM 1030 / JCM 2381 / KCTC 1655 / WB1)</name>
    <dbReference type="NCBI Taxonomy" id="931626"/>
    <lineage>
        <taxon>Bacteria</taxon>
        <taxon>Bacillati</taxon>
        <taxon>Bacillota</taxon>
        <taxon>Clostridia</taxon>
        <taxon>Eubacteriales</taxon>
        <taxon>Eubacteriaceae</taxon>
        <taxon>Acetobacterium</taxon>
    </lineage>
</organism>
<dbReference type="Pfam" id="PF11185">
    <property type="entry name" value="DUF2971"/>
    <property type="match status" value="1"/>
</dbReference>
<dbReference type="AlphaFoldDB" id="H6LFL1"/>
<reference evidence="1 2" key="2">
    <citation type="journal article" date="2012" name="PLoS ONE">
        <title>An ancient pathway combining carbon dioxide fixation with the generation and utilization of a sodium ion gradient for ATP synthesis.</title>
        <authorList>
            <person name="Poehlein A."/>
            <person name="Schmidt S."/>
            <person name="Kaster A.K."/>
            <person name="Goenrich M."/>
            <person name="Vollmers J."/>
            <person name="Thurmer A."/>
            <person name="Bertsch J."/>
            <person name="Schuchmann K."/>
            <person name="Voigt B."/>
            <person name="Hecker M."/>
            <person name="Daniel R."/>
            <person name="Thauer R.K."/>
            <person name="Gottschalk G."/>
            <person name="Muller V."/>
        </authorList>
    </citation>
    <scope>NUCLEOTIDE SEQUENCE [LARGE SCALE GENOMIC DNA]</scope>
    <source>
        <strain evidence="2">ATCC 29683 / DSM 1030 / JCM 2381 / KCTC 1655 / WB1</strain>
    </source>
</reference>
<keyword evidence="2" id="KW-1185">Reference proteome</keyword>
<protein>
    <recommendedName>
        <fullName evidence="3">DUF2971 domain-containing protein</fullName>
    </recommendedName>
</protein>
<accession>H6LFL1</accession>
<proteinExistence type="predicted"/>
<evidence type="ECO:0000313" key="1">
    <source>
        <dbReference type="EMBL" id="AFA46956.1"/>
    </source>
</evidence>
<dbReference type="InterPro" id="IPR021352">
    <property type="entry name" value="DUF2971"/>
</dbReference>
<sequence length="385" mass="45507">MLIYRYRSNSELAMKELIYNELFFASAEECNDPYDGKDFLVFGKEIDKWKRLFETAWKDDENIIKNDLAEKMSQKMLEYTPLSFEQAILFCYSKEISSILNCDLNLASFLESKIKNLIEKYSPKKKYFASFSKNNASILMWSHYASMHHGFCLIYKSINGGLDQDPGWKRSSVRRKTKNGIAPTMKYSFPQKFIFEEIVYQEKTEQIDAFSCFTSYIYGNEIEDEKERLNFVYQKEKQYLEKHDSWKYEEEVRLLLPTPPASMYGEHFSYTQNERLLHYSPTQLVGIILGSRMERNQKDRICEICQERLDKIALSCKNSIVFDFVLFQAKLENDYRGISIEPKTIFSLGGTFYESDVRFIDSYKLWKDGWALVFRDKGCSKKKID</sequence>
<dbReference type="KEGG" id="awo:Awo_c01470"/>
<dbReference type="RefSeq" id="WP_014354560.1">
    <property type="nucleotide sequence ID" value="NC_016894.1"/>
</dbReference>
<dbReference type="OrthoDB" id="190848at2"/>
<name>H6LFL1_ACEWD</name>
<evidence type="ECO:0008006" key="3">
    <source>
        <dbReference type="Google" id="ProtNLM"/>
    </source>
</evidence>
<reference evidence="2" key="1">
    <citation type="submission" date="2011-07" db="EMBL/GenBank/DDBJ databases">
        <title>Complete genome sequence of Acetobacterium woodii.</title>
        <authorList>
            <person name="Poehlein A."/>
            <person name="Schmidt S."/>
            <person name="Kaster A.-K."/>
            <person name="Goenrich M."/>
            <person name="Vollmers J."/>
            <person name="Thuermer A."/>
            <person name="Gottschalk G."/>
            <person name="Thauer R.K."/>
            <person name="Daniel R."/>
            <person name="Mueller V."/>
        </authorList>
    </citation>
    <scope>NUCLEOTIDE SEQUENCE [LARGE SCALE GENOMIC DNA]</scope>
    <source>
        <strain evidence="2">ATCC 29683 / DSM 1030 / JCM 2381 / KCTC 1655 / WB1</strain>
    </source>
</reference>
<evidence type="ECO:0000313" key="2">
    <source>
        <dbReference type="Proteomes" id="UP000007177"/>
    </source>
</evidence>
<dbReference type="Proteomes" id="UP000007177">
    <property type="component" value="Chromosome"/>
</dbReference>
<dbReference type="HOGENOM" id="CLU_715604_0_0_9"/>
<gene>
    <name evidence="1" type="ordered locus">Awo_c01470</name>
</gene>